<evidence type="ECO:0000313" key="3">
    <source>
        <dbReference type="EMBL" id="KYP36880.1"/>
    </source>
</evidence>
<dbReference type="InterPro" id="IPR007021">
    <property type="entry name" value="DUF659"/>
</dbReference>
<accession>A0A151R2V6</accession>
<feature type="region of interest" description="Disordered" evidence="1">
    <location>
        <begin position="1"/>
        <end position="24"/>
    </location>
</feature>
<dbReference type="Proteomes" id="UP000075243">
    <property type="component" value="Unassembled WGS sequence"/>
</dbReference>
<sequence length="208" mass="24075">MMGCRPTETLIDPNKKLGSEEQGDPVDKAQYIDTSDVIKDGKKMFELLDSIFKEFGEEQVVQVVTNRASNLVAAGQLLMEKRTKLFWSPCAAHCLDPVLEDIVELPILYNTIANANKITTNIYRLTWVLNLYRKYSKGRELARLAVNGDSKLVMPYFYEAMDRAKEKIAENFQMQESRYKIVWKIIDSRRNLQLHRHLHAAAYYLNPK</sequence>
<keyword evidence="4" id="KW-1185">Reference proteome</keyword>
<dbReference type="InterPro" id="IPR012337">
    <property type="entry name" value="RNaseH-like_sf"/>
</dbReference>
<evidence type="ECO:0000256" key="1">
    <source>
        <dbReference type="SAM" id="MobiDB-lite"/>
    </source>
</evidence>
<evidence type="ECO:0000259" key="2">
    <source>
        <dbReference type="Pfam" id="PF04937"/>
    </source>
</evidence>
<name>A0A151R2V6_CAJCA</name>
<proteinExistence type="predicted"/>
<organism evidence="3 4">
    <name type="scientific">Cajanus cajan</name>
    <name type="common">Pigeon pea</name>
    <name type="synonym">Cajanus indicus</name>
    <dbReference type="NCBI Taxonomy" id="3821"/>
    <lineage>
        <taxon>Eukaryota</taxon>
        <taxon>Viridiplantae</taxon>
        <taxon>Streptophyta</taxon>
        <taxon>Embryophyta</taxon>
        <taxon>Tracheophyta</taxon>
        <taxon>Spermatophyta</taxon>
        <taxon>Magnoliopsida</taxon>
        <taxon>eudicotyledons</taxon>
        <taxon>Gunneridae</taxon>
        <taxon>Pentapetalae</taxon>
        <taxon>rosids</taxon>
        <taxon>fabids</taxon>
        <taxon>Fabales</taxon>
        <taxon>Fabaceae</taxon>
        <taxon>Papilionoideae</taxon>
        <taxon>50 kb inversion clade</taxon>
        <taxon>NPAAA clade</taxon>
        <taxon>indigoferoid/millettioid clade</taxon>
        <taxon>Phaseoleae</taxon>
        <taxon>Cajanus</taxon>
    </lineage>
</organism>
<dbReference type="Pfam" id="PF04937">
    <property type="entry name" value="DUF659"/>
    <property type="match status" value="1"/>
</dbReference>
<dbReference type="SUPFAM" id="SSF53098">
    <property type="entry name" value="Ribonuclease H-like"/>
    <property type="match status" value="1"/>
</dbReference>
<dbReference type="Gramene" id="C.cajan_37074.t">
    <property type="protein sequence ID" value="C.cajan_37074.t"/>
    <property type="gene ID" value="C.cajan_37074"/>
</dbReference>
<reference evidence="3" key="1">
    <citation type="journal article" date="2012" name="Nat. Biotechnol.">
        <title>Draft genome sequence of pigeonpea (Cajanus cajan), an orphan legume crop of resource-poor farmers.</title>
        <authorList>
            <person name="Varshney R.K."/>
            <person name="Chen W."/>
            <person name="Li Y."/>
            <person name="Bharti A.K."/>
            <person name="Saxena R.K."/>
            <person name="Schlueter J.A."/>
            <person name="Donoghue M.T."/>
            <person name="Azam S."/>
            <person name="Fan G."/>
            <person name="Whaley A.M."/>
            <person name="Farmer A.D."/>
            <person name="Sheridan J."/>
            <person name="Iwata A."/>
            <person name="Tuteja R."/>
            <person name="Penmetsa R.V."/>
            <person name="Wu W."/>
            <person name="Upadhyaya H.D."/>
            <person name="Yang S.P."/>
            <person name="Shah T."/>
            <person name="Saxena K.B."/>
            <person name="Michael T."/>
            <person name="McCombie W.R."/>
            <person name="Yang B."/>
            <person name="Zhang G."/>
            <person name="Yang H."/>
            <person name="Wang J."/>
            <person name="Spillane C."/>
            <person name="Cook D.R."/>
            <person name="May G.D."/>
            <person name="Xu X."/>
            <person name="Jackson S.A."/>
        </authorList>
    </citation>
    <scope>NUCLEOTIDE SEQUENCE [LARGE SCALE GENOMIC DNA]</scope>
</reference>
<dbReference type="STRING" id="3821.A0A151R2V6"/>
<evidence type="ECO:0000313" key="4">
    <source>
        <dbReference type="Proteomes" id="UP000075243"/>
    </source>
</evidence>
<feature type="domain" description="DUF659" evidence="2">
    <location>
        <begin position="32"/>
        <end position="118"/>
    </location>
</feature>
<gene>
    <name evidence="3" type="ORF">KK1_041956</name>
</gene>
<dbReference type="AlphaFoldDB" id="A0A151R2V6"/>
<protein>
    <recommendedName>
        <fullName evidence="2">DUF659 domain-containing protein</fullName>
    </recommendedName>
</protein>
<dbReference type="PANTHER" id="PTHR32166:SF122">
    <property type="entry name" value="OS09G0499600 PROTEIN"/>
    <property type="match status" value="1"/>
</dbReference>
<dbReference type="PANTHER" id="PTHR32166">
    <property type="entry name" value="OSJNBA0013A04.12 PROTEIN"/>
    <property type="match status" value="1"/>
</dbReference>
<dbReference type="EMBL" id="KQ484161">
    <property type="protein sequence ID" value="KYP36880.1"/>
    <property type="molecule type" value="Genomic_DNA"/>
</dbReference>